<evidence type="ECO:0000313" key="2">
    <source>
        <dbReference type="Proteomes" id="UP000093391"/>
    </source>
</evidence>
<protein>
    <submittedName>
        <fullName evidence="1">Uncharacterized protein</fullName>
    </submittedName>
</protein>
<gene>
    <name evidence="1" type="ORF">BFG52_03450</name>
</gene>
<organism evidence="1 2">
    <name type="scientific">Acinetobacter larvae</name>
    <dbReference type="NCBI Taxonomy" id="1789224"/>
    <lineage>
        <taxon>Bacteria</taxon>
        <taxon>Pseudomonadati</taxon>
        <taxon>Pseudomonadota</taxon>
        <taxon>Gammaproteobacteria</taxon>
        <taxon>Moraxellales</taxon>
        <taxon>Moraxellaceae</taxon>
        <taxon>Acinetobacter</taxon>
    </lineage>
</organism>
<sequence length="60" mass="6739">MQCNATTLVQRQNIQVNPKTQAELEQRWLGIQHLKNKIQSTVSADSDIALIQVAGDQHAR</sequence>
<keyword evidence="2" id="KW-1185">Reference proteome</keyword>
<proteinExistence type="predicted"/>
<dbReference type="EMBL" id="CP016895">
    <property type="protein sequence ID" value="AOA57501.1"/>
    <property type="molecule type" value="Genomic_DNA"/>
</dbReference>
<reference evidence="1 2" key="1">
    <citation type="submission" date="2016-08" db="EMBL/GenBank/DDBJ databases">
        <authorList>
            <person name="Seilhamer J.J."/>
        </authorList>
    </citation>
    <scope>NUCLEOTIDE SEQUENCE [LARGE SCALE GENOMIC DNA]</scope>
    <source>
        <strain evidence="1 2">BRTC-1</strain>
    </source>
</reference>
<dbReference type="OrthoDB" id="6711169at2"/>
<name>A0A1B2LX38_9GAMM</name>
<evidence type="ECO:0000313" key="1">
    <source>
        <dbReference type="EMBL" id="AOA57501.1"/>
    </source>
</evidence>
<accession>A0A1B2LX38</accession>
<dbReference type="Proteomes" id="UP000093391">
    <property type="component" value="Chromosome"/>
</dbReference>
<dbReference type="STRING" id="1789224.BFG52_03450"/>
<dbReference type="RefSeq" id="WP_067552671.1">
    <property type="nucleotide sequence ID" value="NZ_CP016895.1"/>
</dbReference>
<dbReference type="KEGG" id="ala:BFG52_03450"/>
<dbReference type="AlphaFoldDB" id="A0A1B2LX38"/>